<sequence length="2013" mass="225283">MSNRYTPGQNVVVQGVPVNEVDSDENYAPGELIGMQSTAVKNGFVRKVYSILTVQLIVTTLIAAPIANYGLEMKVKSPEIVSTMMFLSLAAVIAIMCVFTCCPHTMREYPTNYFLLGMFTVAEAVMVGFVCANYTAQSVIMCLAITAVCVGGLTLFACQTKYDFTGFLPYLMTATLVLCGFSFLLMMTAMLGGAGGGFFRAANLVYAALGALLFCGYIVVDTQMIIGGKHSTYSFTVDDYCMAAITLYVDIIQLFLYLLQLFGVESQRAQLQAQLDEIQAGYVSLKAVAEAERSKTRVAEQTLKERDARVAQLLEEIQKYRSQQNLMKDEAIELAEHRAWLGEDQRWLLTLESRLKEEQKRASELEDQLLEEKKRCARRLEDMSQELLEEKAKCLELRKPRPADRDRQAKFPAMLAGGLLPQSPPILSELAGHQSRLRGQIRPSVLRRGRSQFALVAATVASVHRSRSRWHKGLRCNAERADASPPRLEFLDDDPSCYTIGILGDLHLDPRDLEDSMIGRQHMKDALEGQPNVFAVSLGDLGESKDCNDTQQLFSGTSTCFKLAREFLDGLGTRYDVVGGNHDLEGIDEFGTDAENLRAFLDILGKENPYFCHEIAERTLLVGLGSTSFRSARFSSHEVSVDSEQLEWFEDTIRAHPAAEGWQVFVFSHAPIIGSALRVLQEIHVLNGCCWLNHTDGASSKKFIQIVRENACIKGWFSGHFHLSHDYEDSITFPGGNRRGHCVFAQTGVMRSHSSRDGRQQSRLVKGNAQGFEIYTVDHRKSGELRLDATVLYSDSCDLPEELKLDAAASECSTLTFAHKHEDYDHALWFSAYVPQENDGCLIPDANGTLNPAGTEMDFSQPDQVCWWHMKDGAVLGVHNGMIIEYDASTLAPLGMVVSRDEMQDRRVAVIDDECLGWQLPRAERRPNIIVMSASADALKTLGLELGCSQQDVTGAFRKLARQHHPDKGGDKEAFQKLSAAYELLSTSLPCAPETQTCAAAPKAPKRPAAESDRFQRMWAEAQRQAAVERAKRKAAASRAAAQTNAERAREEGRRRKKQREEEERRCTEEWEALRRELAQQRAANAQRFAQRRAKWSAQHRAHVSGVSYDMQAEAMEILRKVGASSQDGPRASARAEQGFGRMRFGLKASCLDAWGGSALVLYDDRTSDVTVVQPNEDGSYWRKVVRNKVHRMKEMRRMKAAERWAKKEKQLDKVRVLSSYGPYKTSSSKVMDLSTRAIDPKDAKFLAEIHEVQRQAKAYERGWKQAVLDSKEMESMLKKERQHRQQFSDFVEDLEKRCWMLQKDLRLQSLPEVLAAERQQAAAIAQRAVDFEDRCEKLHKNLDDMHMYLEKLSVESAQGAVAVQRANEMQEQYDQLHTCPLLDDSPSWEKTAAGARRGGTKAPVGPAKAIPAKELGPRIAEELRAELGVCPRCGKSKGDQDKGSKGEKGGEKGKGKRGPDPWSYVPLCSTSLLVTSRKYDRQEAQSMQQNLPRVRHASPLTTCFKPWPSGMHQRSLWKRQRFSRRPRHWAADGRISHAEAKDLWADGHLSSRDVEVLRHAMRTFRFTQKASAFLQPLLQSPRRTTYYRQVQGQRFDRELLDLAERYVGDGQISYAEAYSLWQAAQDGKGVTEVEKKTLQYTLAQMKYTPKASAFLKQKLNGRQSGKSARPSKSAKLASPSRAKPSAPVEVKAVASAESGPAKTAAAKAAVPGKARRKEPSRVLVKWKWVKRPNSRFPAFPVVMPRKEHRFSLVVCHPMGCYSTFFLGPEGLVKDLLVQSRLIRDYCKILCPGAQHIDWGKQWFRYRSNRGGTRRCHEEVISTRDLQKAVDFVSGVVGAEASQLEAADRVLLGGYSQGGCISLEVGLALPFDLGLVISQRGMLMKQTMDRHDAVVGDVSVGQPQSSPPGAEKVTKRACNSPSAKPRVLMTAGVLDDVYLLANQEDGRNWLMKYGCEVDFHALQTLDHYENSHEEHALVRKAVLATFRRAKKRKAKKTEAPQLIGTKPSWNSLA</sequence>
<dbReference type="SUPFAM" id="SSF56300">
    <property type="entry name" value="Metallo-dependent phosphatases"/>
    <property type="match status" value="1"/>
</dbReference>
<dbReference type="CDD" id="cd10428">
    <property type="entry name" value="LFG_like"/>
    <property type="match status" value="1"/>
</dbReference>
<feature type="compositionally biased region" description="Low complexity" evidence="6">
    <location>
        <begin position="1037"/>
        <end position="1046"/>
    </location>
</feature>
<evidence type="ECO:0000259" key="8">
    <source>
        <dbReference type="PROSITE" id="PS50076"/>
    </source>
</evidence>
<evidence type="ECO:0000313" key="10">
    <source>
        <dbReference type="Proteomes" id="UP000186817"/>
    </source>
</evidence>
<feature type="transmembrane region" description="Helical" evidence="7">
    <location>
        <begin position="198"/>
        <end position="220"/>
    </location>
</feature>
<dbReference type="InterPro" id="IPR029052">
    <property type="entry name" value="Metallo-depent_PP-like"/>
</dbReference>
<dbReference type="GO" id="GO:0016020">
    <property type="term" value="C:membrane"/>
    <property type="evidence" value="ECO:0007669"/>
    <property type="project" value="UniProtKB-SubCell"/>
</dbReference>
<feature type="region of interest" description="Disordered" evidence="6">
    <location>
        <begin position="1661"/>
        <end position="1695"/>
    </location>
</feature>
<dbReference type="Gene3D" id="1.10.287.110">
    <property type="entry name" value="DnaJ domain"/>
    <property type="match status" value="1"/>
</dbReference>
<evidence type="ECO:0000256" key="1">
    <source>
        <dbReference type="ARBA" id="ARBA00004141"/>
    </source>
</evidence>
<dbReference type="CDD" id="cd06257">
    <property type="entry name" value="DnaJ"/>
    <property type="match status" value="1"/>
</dbReference>
<dbReference type="PANTHER" id="PTHR23291:SF47">
    <property type="entry name" value="TRANSMEMBRANE BAX INHIBITOR MOTIF CONTAINING 7"/>
    <property type="match status" value="1"/>
</dbReference>
<feature type="compositionally biased region" description="Basic and acidic residues" evidence="6">
    <location>
        <begin position="1047"/>
        <end position="1068"/>
    </location>
</feature>
<dbReference type="EMBL" id="LSRX01000739">
    <property type="protein sequence ID" value="OLP89856.1"/>
    <property type="molecule type" value="Genomic_DNA"/>
</dbReference>
<dbReference type="PANTHER" id="PTHR23291">
    <property type="entry name" value="BAX INHIBITOR-RELATED"/>
    <property type="match status" value="1"/>
</dbReference>
<dbReference type="InterPro" id="IPR006214">
    <property type="entry name" value="Bax_inhibitor_1-related"/>
</dbReference>
<keyword evidence="10" id="KW-1185">Reference proteome</keyword>
<organism evidence="9 10">
    <name type="scientific">Symbiodinium microadriaticum</name>
    <name type="common">Dinoflagellate</name>
    <name type="synonym">Zooxanthella microadriatica</name>
    <dbReference type="NCBI Taxonomy" id="2951"/>
    <lineage>
        <taxon>Eukaryota</taxon>
        <taxon>Sar</taxon>
        <taxon>Alveolata</taxon>
        <taxon>Dinophyceae</taxon>
        <taxon>Suessiales</taxon>
        <taxon>Symbiodiniaceae</taxon>
        <taxon>Symbiodinium</taxon>
    </lineage>
</organism>
<keyword evidence="4 7" id="KW-0472">Membrane</keyword>
<protein>
    <submittedName>
        <fullName evidence="9">Protein lifeguard 1</fullName>
    </submittedName>
</protein>
<feature type="transmembrane region" description="Helical" evidence="7">
    <location>
        <begin position="240"/>
        <end position="262"/>
    </location>
</feature>
<feature type="region of interest" description="Disordered" evidence="6">
    <location>
        <begin position="1432"/>
        <end position="1463"/>
    </location>
</feature>
<dbReference type="InterPro" id="IPR003140">
    <property type="entry name" value="PLipase/COase/thioEstase"/>
</dbReference>
<feature type="transmembrane region" description="Helical" evidence="7">
    <location>
        <begin position="138"/>
        <end position="158"/>
    </location>
</feature>
<accession>A0A1Q9D400</accession>
<comment type="caution">
    <text evidence="9">The sequence shown here is derived from an EMBL/GenBank/DDBJ whole genome shotgun (WGS) entry which is preliminary data.</text>
</comment>
<evidence type="ECO:0000256" key="6">
    <source>
        <dbReference type="SAM" id="MobiDB-lite"/>
    </source>
</evidence>
<dbReference type="InterPro" id="IPR029058">
    <property type="entry name" value="AB_hydrolase_fold"/>
</dbReference>
<dbReference type="InterPro" id="IPR001623">
    <property type="entry name" value="DnaJ_domain"/>
</dbReference>
<proteinExistence type="predicted"/>
<evidence type="ECO:0000256" key="2">
    <source>
        <dbReference type="ARBA" id="ARBA00022692"/>
    </source>
</evidence>
<feature type="region of interest" description="Disordered" evidence="6">
    <location>
        <begin position="1030"/>
        <end position="1068"/>
    </location>
</feature>
<dbReference type="OrthoDB" id="436685at2759"/>
<feature type="transmembrane region" description="Helical" evidence="7">
    <location>
        <begin position="80"/>
        <end position="101"/>
    </location>
</feature>
<dbReference type="InterPro" id="IPR036869">
    <property type="entry name" value="J_dom_sf"/>
</dbReference>
<feature type="transmembrane region" description="Helical" evidence="7">
    <location>
        <begin position="113"/>
        <end position="132"/>
    </location>
</feature>
<feature type="transmembrane region" description="Helical" evidence="7">
    <location>
        <begin position="48"/>
        <end position="68"/>
    </location>
</feature>
<evidence type="ECO:0000256" key="7">
    <source>
        <dbReference type="SAM" id="Phobius"/>
    </source>
</evidence>
<gene>
    <name evidence="9" type="primary">GRINA</name>
    <name evidence="9" type="ORF">AK812_SmicGene28615</name>
</gene>
<dbReference type="SMART" id="SM00271">
    <property type="entry name" value="DnaJ"/>
    <property type="match status" value="1"/>
</dbReference>
<evidence type="ECO:0000256" key="5">
    <source>
        <dbReference type="SAM" id="Coils"/>
    </source>
</evidence>
<feature type="transmembrane region" description="Helical" evidence="7">
    <location>
        <begin position="170"/>
        <end position="192"/>
    </location>
</feature>
<comment type="subcellular location">
    <subcellularLocation>
        <location evidence="1">Membrane</location>
        <topology evidence="1">Multi-pass membrane protein</topology>
    </subcellularLocation>
</comment>
<dbReference type="Pfam" id="PF00226">
    <property type="entry name" value="DnaJ"/>
    <property type="match status" value="1"/>
</dbReference>
<keyword evidence="3 7" id="KW-1133">Transmembrane helix</keyword>
<feature type="coiled-coil region" evidence="5">
    <location>
        <begin position="303"/>
        <end position="397"/>
    </location>
</feature>
<reference evidence="9 10" key="1">
    <citation type="submission" date="2016-02" db="EMBL/GenBank/DDBJ databases">
        <title>Genome analysis of coral dinoflagellate symbionts highlights evolutionary adaptations to a symbiotic lifestyle.</title>
        <authorList>
            <person name="Aranda M."/>
            <person name="Li Y."/>
            <person name="Liew Y.J."/>
            <person name="Baumgarten S."/>
            <person name="Simakov O."/>
            <person name="Wilson M."/>
            <person name="Piel J."/>
            <person name="Ashoor H."/>
            <person name="Bougouffa S."/>
            <person name="Bajic V.B."/>
            <person name="Ryu T."/>
            <person name="Ravasi T."/>
            <person name="Bayer T."/>
            <person name="Micklem G."/>
            <person name="Kim H."/>
            <person name="Bhak J."/>
            <person name="Lajeunesse T.C."/>
            <person name="Voolstra C.R."/>
        </authorList>
    </citation>
    <scope>NUCLEOTIDE SEQUENCE [LARGE SCALE GENOMIC DNA]</scope>
    <source>
        <strain evidence="9 10">CCMP2467</strain>
    </source>
</reference>
<feature type="domain" description="J" evidence="8">
    <location>
        <begin position="937"/>
        <end position="1016"/>
    </location>
</feature>
<dbReference type="Gene3D" id="3.40.50.1820">
    <property type="entry name" value="alpha/beta hydrolase"/>
    <property type="match status" value="1"/>
</dbReference>
<keyword evidence="2 7" id="KW-0812">Transmembrane</keyword>
<dbReference type="PROSITE" id="PS50076">
    <property type="entry name" value="DNAJ_2"/>
    <property type="match status" value="1"/>
</dbReference>
<dbReference type="Pfam" id="PF02230">
    <property type="entry name" value="Abhydrolase_2"/>
    <property type="match status" value="1"/>
</dbReference>
<evidence type="ECO:0000256" key="4">
    <source>
        <dbReference type="ARBA" id="ARBA00023136"/>
    </source>
</evidence>
<dbReference type="GO" id="GO:0016787">
    <property type="term" value="F:hydrolase activity"/>
    <property type="evidence" value="ECO:0007669"/>
    <property type="project" value="InterPro"/>
</dbReference>
<dbReference type="SUPFAM" id="SSF53474">
    <property type="entry name" value="alpha/beta-Hydrolases"/>
    <property type="match status" value="1"/>
</dbReference>
<evidence type="ECO:0000256" key="3">
    <source>
        <dbReference type="ARBA" id="ARBA00022989"/>
    </source>
</evidence>
<dbReference type="Proteomes" id="UP000186817">
    <property type="component" value="Unassembled WGS sequence"/>
</dbReference>
<keyword evidence="5" id="KW-0175">Coiled coil</keyword>
<dbReference type="Gene3D" id="3.60.21.10">
    <property type="match status" value="1"/>
</dbReference>
<evidence type="ECO:0000313" key="9">
    <source>
        <dbReference type="EMBL" id="OLP89856.1"/>
    </source>
</evidence>
<dbReference type="Pfam" id="PF01027">
    <property type="entry name" value="Bax1-I"/>
    <property type="match status" value="1"/>
</dbReference>
<name>A0A1Q9D400_SYMMI</name>
<dbReference type="SUPFAM" id="SSF46565">
    <property type="entry name" value="Chaperone J-domain"/>
    <property type="match status" value="1"/>
</dbReference>
<feature type="compositionally biased region" description="Basic and acidic residues" evidence="6">
    <location>
        <begin position="1437"/>
        <end position="1460"/>
    </location>
</feature>